<dbReference type="EMBL" id="JAJSOF020000001">
    <property type="protein sequence ID" value="KAJ4451356.1"/>
    <property type="molecule type" value="Genomic_DNA"/>
</dbReference>
<proteinExistence type="predicted"/>
<gene>
    <name evidence="1" type="ORF">ANN_02818</name>
</gene>
<reference evidence="1 2" key="1">
    <citation type="journal article" date="2022" name="Allergy">
        <title>Genome assembly and annotation of Periplaneta americana reveal a comprehensive cockroach allergen profile.</title>
        <authorList>
            <person name="Wang L."/>
            <person name="Xiong Q."/>
            <person name="Saelim N."/>
            <person name="Wang L."/>
            <person name="Nong W."/>
            <person name="Wan A.T."/>
            <person name="Shi M."/>
            <person name="Liu X."/>
            <person name="Cao Q."/>
            <person name="Hui J.H.L."/>
            <person name="Sookrung N."/>
            <person name="Leung T.F."/>
            <person name="Tungtrongchitr A."/>
            <person name="Tsui S.K.W."/>
        </authorList>
    </citation>
    <scope>NUCLEOTIDE SEQUENCE [LARGE SCALE GENOMIC DNA]</scope>
    <source>
        <strain evidence="1">PWHHKU_190912</strain>
    </source>
</reference>
<name>A0ABQ8TZ08_PERAM</name>
<comment type="caution">
    <text evidence="1">The sequence shown here is derived from an EMBL/GenBank/DDBJ whole genome shotgun (WGS) entry which is preliminary data.</text>
</comment>
<dbReference type="Proteomes" id="UP001148838">
    <property type="component" value="Unassembled WGS sequence"/>
</dbReference>
<organism evidence="1 2">
    <name type="scientific">Periplaneta americana</name>
    <name type="common">American cockroach</name>
    <name type="synonym">Blatta americana</name>
    <dbReference type="NCBI Taxonomy" id="6978"/>
    <lineage>
        <taxon>Eukaryota</taxon>
        <taxon>Metazoa</taxon>
        <taxon>Ecdysozoa</taxon>
        <taxon>Arthropoda</taxon>
        <taxon>Hexapoda</taxon>
        <taxon>Insecta</taxon>
        <taxon>Pterygota</taxon>
        <taxon>Neoptera</taxon>
        <taxon>Polyneoptera</taxon>
        <taxon>Dictyoptera</taxon>
        <taxon>Blattodea</taxon>
        <taxon>Blattoidea</taxon>
        <taxon>Blattidae</taxon>
        <taxon>Blattinae</taxon>
        <taxon>Periplaneta</taxon>
    </lineage>
</organism>
<evidence type="ECO:0000313" key="2">
    <source>
        <dbReference type="Proteomes" id="UP001148838"/>
    </source>
</evidence>
<evidence type="ECO:0000313" key="1">
    <source>
        <dbReference type="EMBL" id="KAJ4451356.1"/>
    </source>
</evidence>
<protein>
    <recommendedName>
        <fullName evidence="3">DUF659 domain-containing protein</fullName>
    </recommendedName>
</protein>
<sequence>MRKVLADNKTWIYVDELPDSARRSVANVIIGVLLPDRPGDKFLLTSEILENSYHDAIVKLLNHSMSMLRPAGIKENMLLLVSDAAP</sequence>
<keyword evidence="2" id="KW-1185">Reference proteome</keyword>
<evidence type="ECO:0008006" key="3">
    <source>
        <dbReference type="Google" id="ProtNLM"/>
    </source>
</evidence>
<accession>A0ABQ8TZ08</accession>